<reference evidence="1" key="2">
    <citation type="submission" date="2015-07" db="EMBL/GenBank/DDBJ databases">
        <authorList>
            <person name="Noorani M."/>
        </authorList>
    </citation>
    <scope>NUCLEOTIDE SEQUENCE</scope>
    <source>
        <strain evidence="1">Yugu1</strain>
    </source>
</reference>
<name>A0A368Q9R0_SETIT</name>
<accession>A0A368Q9R0</accession>
<organism evidence="1">
    <name type="scientific">Setaria italica</name>
    <name type="common">Foxtail millet</name>
    <name type="synonym">Panicum italicum</name>
    <dbReference type="NCBI Taxonomy" id="4555"/>
    <lineage>
        <taxon>Eukaryota</taxon>
        <taxon>Viridiplantae</taxon>
        <taxon>Streptophyta</taxon>
        <taxon>Embryophyta</taxon>
        <taxon>Tracheophyta</taxon>
        <taxon>Spermatophyta</taxon>
        <taxon>Magnoliopsida</taxon>
        <taxon>Liliopsida</taxon>
        <taxon>Poales</taxon>
        <taxon>Poaceae</taxon>
        <taxon>PACMAD clade</taxon>
        <taxon>Panicoideae</taxon>
        <taxon>Panicodae</taxon>
        <taxon>Paniceae</taxon>
        <taxon>Cenchrinae</taxon>
        <taxon>Setaria</taxon>
    </lineage>
</organism>
<reference evidence="1" key="1">
    <citation type="journal article" date="2012" name="Nat. Biotechnol.">
        <title>Reference genome sequence of the model plant Setaria.</title>
        <authorList>
            <person name="Bennetzen J.L."/>
            <person name="Schmutz J."/>
            <person name="Wang H."/>
            <person name="Percifield R."/>
            <person name="Hawkins J."/>
            <person name="Pontaroli A.C."/>
            <person name="Estep M."/>
            <person name="Feng L."/>
            <person name="Vaughn J.N."/>
            <person name="Grimwood J."/>
            <person name="Jenkins J."/>
            <person name="Barry K."/>
            <person name="Lindquist E."/>
            <person name="Hellsten U."/>
            <person name="Deshpande S."/>
            <person name="Wang X."/>
            <person name="Wu X."/>
            <person name="Mitros T."/>
            <person name="Triplett J."/>
            <person name="Yang X."/>
            <person name="Ye C.Y."/>
            <person name="Mauro-Herrera M."/>
            <person name="Wang L."/>
            <person name="Li P."/>
            <person name="Sharma M."/>
            <person name="Sharma R."/>
            <person name="Ronald P.C."/>
            <person name="Panaud O."/>
            <person name="Kellogg E.A."/>
            <person name="Brutnell T.P."/>
            <person name="Doust A.N."/>
            <person name="Tuskan G.A."/>
            <person name="Rokhsar D."/>
            <person name="Devos K.M."/>
        </authorList>
    </citation>
    <scope>NUCLEOTIDE SEQUENCE [LARGE SCALE GENOMIC DNA]</scope>
    <source>
        <strain evidence="1">Yugu1</strain>
    </source>
</reference>
<protein>
    <submittedName>
        <fullName evidence="1">Uncharacterized protein</fullName>
    </submittedName>
</protein>
<proteinExistence type="predicted"/>
<dbReference type="EMBL" id="CM003529">
    <property type="protein sequence ID" value="RCV14000.1"/>
    <property type="molecule type" value="Genomic_DNA"/>
</dbReference>
<gene>
    <name evidence="1" type="ORF">SETIT_2G392000v2</name>
</gene>
<dbReference type="AlphaFoldDB" id="A0A368Q9R0"/>
<sequence length="117" mass="13275">MNARERPLELDDGGAKFSWLTKERAVTRGPNCSGAWLQRRERGRGSDGGHGCRRLCPRSPTSWPWRAVTHLVRLAAVIRIHRAGPCAAAARRGKMQRPAPRKGEWEEIKDFYFLSSH</sequence>
<evidence type="ECO:0000313" key="1">
    <source>
        <dbReference type="EMBL" id="RCV14000.1"/>
    </source>
</evidence>